<sequence length="46" mass="5144">MGKIADNSTIVFDYCSKNITLVIAGQKFLVRTNNLPEQHDNGCAFR</sequence>
<comment type="caution">
    <text evidence="1">The sequence shown here is derived from an EMBL/GenBank/DDBJ whole genome shotgun (WGS) entry which is preliminary data.</text>
</comment>
<accession>A0A8T1NVW5</accession>
<dbReference type="AlphaFoldDB" id="A0A8T1NVW5"/>
<evidence type="ECO:0000313" key="1">
    <source>
        <dbReference type="EMBL" id="KAG6633502.1"/>
    </source>
</evidence>
<gene>
    <name evidence="1" type="ORF">CIPAW_12G052200</name>
</gene>
<organism evidence="1 2">
    <name type="scientific">Carya illinoinensis</name>
    <name type="common">Pecan</name>
    <dbReference type="NCBI Taxonomy" id="32201"/>
    <lineage>
        <taxon>Eukaryota</taxon>
        <taxon>Viridiplantae</taxon>
        <taxon>Streptophyta</taxon>
        <taxon>Embryophyta</taxon>
        <taxon>Tracheophyta</taxon>
        <taxon>Spermatophyta</taxon>
        <taxon>Magnoliopsida</taxon>
        <taxon>eudicotyledons</taxon>
        <taxon>Gunneridae</taxon>
        <taxon>Pentapetalae</taxon>
        <taxon>rosids</taxon>
        <taxon>fabids</taxon>
        <taxon>Fagales</taxon>
        <taxon>Juglandaceae</taxon>
        <taxon>Carya</taxon>
    </lineage>
</organism>
<protein>
    <submittedName>
        <fullName evidence="1">Uncharacterized protein</fullName>
    </submittedName>
</protein>
<proteinExistence type="predicted"/>
<evidence type="ECO:0000313" key="2">
    <source>
        <dbReference type="Proteomes" id="UP000811609"/>
    </source>
</evidence>
<keyword evidence="2" id="KW-1185">Reference proteome</keyword>
<dbReference type="EMBL" id="CM031820">
    <property type="protein sequence ID" value="KAG6633502.1"/>
    <property type="molecule type" value="Genomic_DNA"/>
</dbReference>
<reference evidence="1" key="1">
    <citation type="submission" date="2020-12" db="EMBL/GenBank/DDBJ databases">
        <title>WGS assembly of Carya illinoinensis cv. Pawnee.</title>
        <authorList>
            <person name="Platts A."/>
            <person name="Shu S."/>
            <person name="Wright S."/>
            <person name="Barry K."/>
            <person name="Edger P."/>
            <person name="Pires J.C."/>
            <person name="Schmutz J."/>
        </authorList>
    </citation>
    <scope>NUCLEOTIDE SEQUENCE</scope>
    <source>
        <tissue evidence="1">Leaf</tissue>
    </source>
</reference>
<dbReference type="Proteomes" id="UP000811609">
    <property type="component" value="Chromosome 12"/>
</dbReference>
<name>A0A8T1NVW5_CARIL</name>